<dbReference type="InterPro" id="IPR019787">
    <property type="entry name" value="Znf_PHD-finger"/>
</dbReference>
<evidence type="ECO:0000256" key="20">
    <source>
        <dbReference type="SAM" id="MobiDB-lite"/>
    </source>
</evidence>
<feature type="domain" description="JmjC" evidence="22">
    <location>
        <begin position="247"/>
        <end position="406"/>
    </location>
</feature>
<dbReference type="InterPro" id="IPR041070">
    <property type="entry name" value="JHD"/>
</dbReference>
<dbReference type="InterPro" id="IPR003347">
    <property type="entry name" value="JmjC_dom"/>
</dbReference>
<keyword evidence="9" id="KW-0862">Zinc</keyword>
<feature type="compositionally biased region" description="Basic residues" evidence="20">
    <location>
        <begin position="1"/>
        <end position="11"/>
    </location>
</feature>
<evidence type="ECO:0000259" key="21">
    <source>
        <dbReference type="PROSITE" id="PS50016"/>
    </source>
</evidence>
<sequence>MAPRRRTRSSNKKSPEGSHEPSAVTPPPAEEESSSQPSHAKEDKCLACNANESPLKAAERESWVRCDSCKTWYHWACAGNGGDLEAVDKWFCGSCMEAEPTRVITLRAPARKSSRKRTTLDYANLDSGIYTDPNRWMRMFEGKKIKESTFRKMNGADVGLEWLESDDSAMREPFIVETPEGLGMKMPDADFTVDDVAEAVGEDTPVEVIDVASQSNSAGWTLGKWVEYYNLEPSARDKIRNVISLEITGTPLADQVLPPRLVRELDWVEKFWPNTKKGKGHVYPKVQLYCLMGVANAWTDWHVDFAGSSVYYHVLRGSKVFYFIRPTPANLAAYERWSGTELQTNAWLGDMVDEVMKVTLTQGNTMIIPTGWIHAVYTPVDTLVFGGNFLHSYNMATQLRVRNIEIATQVPKKFRFPMFAKLCWYAADRYLRDIKAKEEFSTRVYEGIEALAGFLVSEVRTIERGTDPAKKEAKDQIPADRVKDAPALARELRWRVRLAAGYQSDDEGLAVKAVSANGTKRKRSQADGGVDQPSQFKNFKPRLWEAVTETAGEPEKEVVKAAKPDGNAWKDQWVAWGDQISSEDVDGQADVCRRRDVIVKVRKTATGVERQKVERILEEWVWTEGETKMLPQEAKPEPEESKMEVDTAENKDIILAEGS</sequence>
<feature type="region of interest" description="Disordered" evidence="20">
    <location>
        <begin position="628"/>
        <end position="659"/>
    </location>
</feature>
<dbReference type="GO" id="GO:0140680">
    <property type="term" value="F:histone H3K36me/H3K36me2 demethylase activity"/>
    <property type="evidence" value="ECO:0007669"/>
    <property type="project" value="UniProtKB-EC"/>
</dbReference>
<dbReference type="OrthoDB" id="5876800at2759"/>
<dbReference type="PROSITE" id="PS51184">
    <property type="entry name" value="JMJC"/>
    <property type="match status" value="1"/>
</dbReference>
<dbReference type="InterPro" id="IPR019786">
    <property type="entry name" value="Zinc_finger_PHD-type_CS"/>
</dbReference>
<comment type="subcellular location">
    <subcellularLocation>
        <location evidence="3">Nucleus</location>
    </subcellularLocation>
</comment>
<dbReference type="Pfam" id="PF17811">
    <property type="entry name" value="JHD"/>
    <property type="match status" value="1"/>
</dbReference>
<evidence type="ECO:0000256" key="13">
    <source>
        <dbReference type="ARBA" id="ARBA00023004"/>
    </source>
</evidence>
<feature type="region of interest" description="Disordered" evidence="20">
    <location>
        <begin position="1"/>
        <end position="42"/>
    </location>
</feature>
<reference evidence="23 24" key="1">
    <citation type="journal article" date="2016" name="Mol. Biol. Evol.">
        <title>Comparative Genomics of Early-Diverging Mushroom-Forming Fungi Provides Insights into the Origins of Lignocellulose Decay Capabilities.</title>
        <authorList>
            <person name="Nagy L.G."/>
            <person name="Riley R."/>
            <person name="Tritt A."/>
            <person name="Adam C."/>
            <person name="Daum C."/>
            <person name="Floudas D."/>
            <person name="Sun H."/>
            <person name="Yadav J.S."/>
            <person name="Pangilinan J."/>
            <person name="Larsson K.H."/>
            <person name="Matsuura K."/>
            <person name="Barry K."/>
            <person name="Labutti K."/>
            <person name="Kuo R."/>
            <person name="Ohm R.A."/>
            <person name="Bhattacharya S.S."/>
            <person name="Shirouzu T."/>
            <person name="Yoshinaga Y."/>
            <person name="Martin F.M."/>
            <person name="Grigoriev I.V."/>
            <person name="Hibbett D.S."/>
        </authorList>
    </citation>
    <scope>NUCLEOTIDE SEQUENCE [LARGE SCALE GENOMIC DNA]</scope>
    <source>
        <strain evidence="23 24">CBS 109695</strain>
    </source>
</reference>
<comment type="catalytic activity">
    <reaction evidence="18">
        <text>N(6),N(6)-dimethyl-L-lysyl(36)-[histone H3] + 2 2-oxoglutarate + 2 O2 = L-lysyl(36)-[histone H3] + 2 formaldehyde + 2 succinate + 2 CO2</text>
        <dbReference type="Rhea" id="RHEA:42032"/>
        <dbReference type="Rhea" id="RHEA-COMP:9785"/>
        <dbReference type="Rhea" id="RHEA-COMP:9787"/>
        <dbReference type="ChEBI" id="CHEBI:15379"/>
        <dbReference type="ChEBI" id="CHEBI:16526"/>
        <dbReference type="ChEBI" id="CHEBI:16810"/>
        <dbReference type="ChEBI" id="CHEBI:16842"/>
        <dbReference type="ChEBI" id="CHEBI:29969"/>
        <dbReference type="ChEBI" id="CHEBI:30031"/>
        <dbReference type="ChEBI" id="CHEBI:61976"/>
        <dbReference type="EC" id="1.14.11.27"/>
    </reaction>
</comment>
<dbReference type="SUPFAM" id="SSF51197">
    <property type="entry name" value="Clavaminate synthase-like"/>
    <property type="match status" value="1"/>
</dbReference>
<evidence type="ECO:0000256" key="9">
    <source>
        <dbReference type="ARBA" id="ARBA00022833"/>
    </source>
</evidence>
<protein>
    <recommendedName>
        <fullName evidence="6">JmjC domain-containing histone demethylation protein 1</fullName>
        <ecNumber evidence="5">1.14.11.27</ecNumber>
    </recommendedName>
    <alternativeName>
        <fullName evidence="17">[Histone-H3]-lysine-36 demethylase 1</fullName>
    </alternativeName>
</protein>
<dbReference type="STRING" id="436010.A0A166SYT0"/>
<evidence type="ECO:0000256" key="4">
    <source>
        <dbReference type="ARBA" id="ARBA00008037"/>
    </source>
</evidence>
<evidence type="ECO:0000256" key="17">
    <source>
        <dbReference type="ARBA" id="ARBA00031083"/>
    </source>
</evidence>
<dbReference type="GO" id="GO:0008270">
    <property type="term" value="F:zinc ion binding"/>
    <property type="evidence" value="ECO:0007669"/>
    <property type="project" value="UniProtKB-KW"/>
</dbReference>
<evidence type="ECO:0000256" key="5">
    <source>
        <dbReference type="ARBA" id="ARBA00013246"/>
    </source>
</evidence>
<keyword evidence="14" id="KW-0805">Transcription regulation</keyword>
<comment type="function">
    <text evidence="2">Histone demethylase that specifically demethylates 'Lys-36' of histone H3, thereby playing a central role in histone code.</text>
</comment>
<evidence type="ECO:0000256" key="12">
    <source>
        <dbReference type="ARBA" id="ARBA00023002"/>
    </source>
</evidence>
<evidence type="ECO:0000256" key="14">
    <source>
        <dbReference type="ARBA" id="ARBA00023015"/>
    </source>
</evidence>
<keyword evidence="7" id="KW-0479">Metal-binding</keyword>
<evidence type="ECO:0000256" key="7">
    <source>
        <dbReference type="ARBA" id="ARBA00022723"/>
    </source>
</evidence>
<dbReference type="Pfam" id="PF02373">
    <property type="entry name" value="JmjC"/>
    <property type="match status" value="1"/>
</dbReference>
<keyword evidence="11" id="KW-0223">Dioxygenase</keyword>
<feature type="domain" description="PHD-type" evidence="21">
    <location>
        <begin position="42"/>
        <end position="98"/>
    </location>
</feature>
<keyword evidence="15" id="KW-0804">Transcription</keyword>
<proteinExistence type="inferred from homology"/>
<dbReference type="EC" id="1.14.11.27" evidence="5"/>
<organism evidence="23 24">
    <name type="scientific">Athelia psychrophila</name>
    <dbReference type="NCBI Taxonomy" id="1759441"/>
    <lineage>
        <taxon>Eukaryota</taxon>
        <taxon>Fungi</taxon>
        <taxon>Dikarya</taxon>
        <taxon>Basidiomycota</taxon>
        <taxon>Agaricomycotina</taxon>
        <taxon>Agaricomycetes</taxon>
        <taxon>Agaricomycetidae</taxon>
        <taxon>Atheliales</taxon>
        <taxon>Atheliaceae</taxon>
        <taxon>Athelia</taxon>
    </lineage>
</organism>
<evidence type="ECO:0000256" key="6">
    <source>
        <dbReference type="ARBA" id="ARBA00015153"/>
    </source>
</evidence>
<evidence type="ECO:0000256" key="2">
    <source>
        <dbReference type="ARBA" id="ARBA00003909"/>
    </source>
</evidence>
<keyword evidence="24" id="KW-1185">Reference proteome</keyword>
<keyword evidence="13" id="KW-0408">Iron</keyword>
<dbReference type="Pfam" id="PF00628">
    <property type="entry name" value="PHD"/>
    <property type="match status" value="1"/>
</dbReference>
<dbReference type="InterPro" id="IPR013083">
    <property type="entry name" value="Znf_RING/FYVE/PHD"/>
</dbReference>
<dbReference type="PROSITE" id="PS50016">
    <property type="entry name" value="ZF_PHD_2"/>
    <property type="match status" value="1"/>
</dbReference>
<dbReference type="InterPro" id="IPR001965">
    <property type="entry name" value="Znf_PHD"/>
</dbReference>
<evidence type="ECO:0000256" key="16">
    <source>
        <dbReference type="ARBA" id="ARBA00023242"/>
    </source>
</evidence>
<evidence type="ECO:0000313" key="24">
    <source>
        <dbReference type="Proteomes" id="UP000076532"/>
    </source>
</evidence>
<evidence type="ECO:0000256" key="19">
    <source>
        <dbReference type="PROSITE-ProRule" id="PRU00146"/>
    </source>
</evidence>
<evidence type="ECO:0000313" key="23">
    <source>
        <dbReference type="EMBL" id="KZP29989.1"/>
    </source>
</evidence>
<evidence type="ECO:0000256" key="18">
    <source>
        <dbReference type="ARBA" id="ARBA00047915"/>
    </source>
</evidence>
<name>A0A166SYT0_9AGAM</name>
<evidence type="ECO:0000256" key="11">
    <source>
        <dbReference type="ARBA" id="ARBA00022964"/>
    </source>
</evidence>
<keyword evidence="8 19" id="KW-0863">Zinc-finger</keyword>
<dbReference type="AlphaFoldDB" id="A0A166SYT0"/>
<keyword evidence="12" id="KW-0560">Oxidoreductase</keyword>
<comment type="cofactor">
    <cofactor evidence="1">
        <name>Fe(2+)</name>
        <dbReference type="ChEBI" id="CHEBI:29033"/>
    </cofactor>
</comment>
<evidence type="ECO:0000256" key="8">
    <source>
        <dbReference type="ARBA" id="ARBA00022771"/>
    </source>
</evidence>
<dbReference type="GO" id="GO:0005634">
    <property type="term" value="C:nucleus"/>
    <property type="evidence" value="ECO:0007669"/>
    <property type="project" value="UniProtKB-SubCell"/>
</dbReference>
<dbReference type="SMART" id="SM00558">
    <property type="entry name" value="JmjC"/>
    <property type="match status" value="1"/>
</dbReference>
<evidence type="ECO:0000256" key="3">
    <source>
        <dbReference type="ARBA" id="ARBA00004123"/>
    </source>
</evidence>
<dbReference type="PROSITE" id="PS01359">
    <property type="entry name" value="ZF_PHD_1"/>
    <property type="match status" value="1"/>
</dbReference>
<feature type="compositionally biased region" description="Basic and acidic residues" evidence="20">
    <location>
        <begin position="634"/>
        <end position="659"/>
    </location>
</feature>
<keyword evidence="10" id="KW-0156">Chromatin regulator</keyword>
<evidence type="ECO:0000256" key="1">
    <source>
        <dbReference type="ARBA" id="ARBA00001954"/>
    </source>
</evidence>
<dbReference type="InterPro" id="IPR011011">
    <property type="entry name" value="Znf_FYVE_PHD"/>
</dbReference>
<keyword evidence="16" id="KW-0539">Nucleus</keyword>
<dbReference type="Gene3D" id="3.30.40.10">
    <property type="entry name" value="Zinc/RING finger domain, C3HC4 (zinc finger)"/>
    <property type="match status" value="1"/>
</dbReference>
<dbReference type="SUPFAM" id="SSF57903">
    <property type="entry name" value="FYVE/PHD zinc finger"/>
    <property type="match status" value="1"/>
</dbReference>
<evidence type="ECO:0000256" key="15">
    <source>
        <dbReference type="ARBA" id="ARBA00023163"/>
    </source>
</evidence>
<comment type="similarity">
    <text evidence="4">Belongs to the JHDM1 histone demethylase family.</text>
</comment>
<evidence type="ECO:0000256" key="10">
    <source>
        <dbReference type="ARBA" id="ARBA00022853"/>
    </source>
</evidence>
<dbReference type="Gene3D" id="2.60.120.650">
    <property type="entry name" value="Cupin"/>
    <property type="match status" value="1"/>
</dbReference>
<dbReference type="EMBL" id="KV417496">
    <property type="protein sequence ID" value="KZP29989.1"/>
    <property type="molecule type" value="Genomic_DNA"/>
</dbReference>
<dbReference type="SMART" id="SM00249">
    <property type="entry name" value="PHD"/>
    <property type="match status" value="1"/>
</dbReference>
<feature type="region of interest" description="Disordered" evidence="20">
    <location>
        <begin position="516"/>
        <end position="535"/>
    </location>
</feature>
<evidence type="ECO:0000259" key="22">
    <source>
        <dbReference type="PROSITE" id="PS51184"/>
    </source>
</evidence>
<dbReference type="InterPro" id="IPR050690">
    <property type="entry name" value="JHDM1_Histone_Demethylase"/>
</dbReference>
<dbReference type="CDD" id="cd15517">
    <property type="entry name" value="PHD_TCF19_like"/>
    <property type="match status" value="1"/>
</dbReference>
<dbReference type="PANTHER" id="PTHR23123">
    <property type="entry name" value="PHD/F-BOX CONTAINING PROTEIN"/>
    <property type="match status" value="1"/>
</dbReference>
<gene>
    <name evidence="23" type="ORF">FIBSPDRAFT_815686</name>
</gene>
<accession>A0A166SYT0</accession>
<dbReference type="Proteomes" id="UP000076532">
    <property type="component" value="Unassembled WGS sequence"/>
</dbReference>